<feature type="compositionally biased region" description="Gly residues" evidence="1">
    <location>
        <begin position="619"/>
        <end position="629"/>
    </location>
</feature>
<feature type="compositionally biased region" description="Low complexity" evidence="1">
    <location>
        <begin position="1370"/>
        <end position="1379"/>
    </location>
</feature>
<feature type="compositionally biased region" description="Low complexity" evidence="1">
    <location>
        <begin position="1560"/>
        <end position="1579"/>
    </location>
</feature>
<dbReference type="PANTHER" id="PTHR48125:SF10">
    <property type="entry name" value="OS12G0136300 PROTEIN"/>
    <property type="match status" value="1"/>
</dbReference>
<dbReference type="Proteomes" id="UP000612055">
    <property type="component" value="Unassembled WGS sequence"/>
</dbReference>
<feature type="compositionally biased region" description="Low complexity" evidence="1">
    <location>
        <begin position="1496"/>
        <end position="1526"/>
    </location>
</feature>
<dbReference type="PANTHER" id="PTHR48125">
    <property type="entry name" value="LP07818P1"/>
    <property type="match status" value="1"/>
</dbReference>
<feature type="region of interest" description="Disordered" evidence="1">
    <location>
        <begin position="1"/>
        <end position="149"/>
    </location>
</feature>
<dbReference type="OrthoDB" id="5376140at2759"/>
<feature type="compositionally biased region" description="Gly residues" evidence="1">
    <location>
        <begin position="1407"/>
        <end position="1420"/>
    </location>
</feature>
<feature type="compositionally biased region" description="Low complexity" evidence="1">
    <location>
        <begin position="648"/>
        <end position="673"/>
    </location>
</feature>
<evidence type="ECO:0000256" key="1">
    <source>
        <dbReference type="SAM" id="MobiDB-lite"/>
    </source>
</evidence>
<dbReference type="CDD" id="cd08161">
    <property type="entry name" value="SET"/>
    <property type="match status" value="1"/>
</dbReference>
<feature type="region of interest" description="Disordered" evidence="1">
    <location>
        <begin position="1361"/>
        <end position="1589"/>
    </location>
</feature>
<dbReference type="InterPro" id="IPR046341">
    <property type="entry name" value="SET_dom_sf"/>
</dbReference>
<feature type="region of interest" description="Disordered" evidence="1">
    <location>
        <begin position="791"/>
        <end position="895"/>
    </location>
</feature>
<feature type="compositionally biased region" description="Acidic residues" evidence="1">
    <location>
        <begin position="1"/>
        <end position="13"/>
    </location>
</feature>
<evidence type="ECO:0000313" key="2">
    <source>
        <dbReference type="EMBL" id="KAG2495481.1"/>
    </source>
</evidence>
<evidence type="ECO:0000313" key="3">
    <source>
        <dbReference type="Proteomes" id="UP000612055"/>
    </source>
</evidence>
<feature type="compositionally biased region" description="Low complexity" evidence="1">
    <location>
        <begin position="1094"/>
        <end position="1106"/>
    </location>
</feature>
<name>A0A835Y3V8_9CHLO</name>
<dbReference type="EMBL" id="JAEHOE010000024">
    <property type="protein sequence ID" value="KAG2495481.1"/>
    <property type="molecule type" value="Genomic_DNA"/>
</dbReference>
<reference evidence="2" key="1">
    <citation type="journal article" date="2020" name="bioRxiv">
        <title>Comparative genomics of Chlamydomonas.</title>
        <authorList>
            <person name="Craig R.J."/>
            <person name="Hasan A.R."/>
            <person name="Ness R.W."/>
            <person name="Keightley P.D."/>
        </authorList>
    </citation>
    <scope>NUCLEOTIDE SEQUENCE</scope>
    <source>
        <strain evidence="2">CCAP 11/70</strain>
    </source>
</reference>
<feature type="compositionally biased region" description="Low complexity" evidence="1">
    <location>
        <begin position="813"/>
        <end position="825"/>
    </location>
</feature>
<feature type="compositionally biased region" description="Acidic residues" evidence="1">
    <location>
        <begin position="28"/>
        <end position="53"/>
    </location>
</feature>
<protein>
    <recommendedName>
        <fullName evidence="4">SET domain-containing protein</fullName>
    </recommendedName>
</protein>
<organism evidence="2 3">
    <name type="scientific">Edaphochlamys debaryana</name>
    <dbReference type="NCBI Taxonomy" id="47281"/>
    <lineage>
        <taxon>Eukaryota</taxon>
        <taxon>Viridiplantae</taxon>
        <taxon>Chlorophyta</taxon>
        <taxon>core chlorophytes</taxon>
        <taxon>Chlorophyceae</taxon>
        <taxon>CS clade</taxon>
        <taxon>Chlamydomonadales</taxon>
        <taxon>Chlamydomonadales incertae sedis</taxon>
        <taxon>Edaphochlamys</taxon>
    </lineage>
</organism>
<feature type="region of interest" description="Disordered" evidence="1">
    <location>
        <begin position="1056"/>
        <end position="1156"/>
    </location>
</feature>
<comment type="caution">
    <text evidence="2">The sequence shown here is derived from an EMBL/GenBank/DDBJ whole genome shotgun (WGS) entry which is preliminary data.</text>
</comment>
<feature type="compositionally biased region" description="Low complexity" evidence="1">
    <location>
        <begin position="834"/>
        <end position="863"/>
    </location>
</feature>
<sequence>MEADTGDLSEQEDSVGGGVARVAALLQDSEEEAELEDEEAWDELEGEADESEDWGMMQGGEGAATQLAEEGGPPLDGDEWAAPAEAAADGPSPAKGEPEPEQAAGAGGAARPGPALAADADRDQAAAPQGLSGPGREPTEPLQGPAEAADGHAVDLPLTPRLLEKGCIYVPKAAILHGPLHRVLSCSPESPKVALRLVDAPGGQTLSCSLVRTVRPTRQPNHNLYGLKRWLTDRTAQAGDVVRIVKLPGSGLGVSLVRGSAGVAAVRHAGGSAPPAGGSGGVGSGPPGLRSPPSPWRRGAPLPGPPAPDVDLHVSGSGLTSGALFARPEGPLAALIAAAGSGTGPVPLPLAIRGDPGGRQIPAQLRAKRGRWLLHGVGPWLRESGAEEGDRLRLSERRDGGPGLLASLRKVHRPAAQDGAGEWTQGKGHLGRKRSGGAAALGDLSREDGGTEAAPSATDRAIRQTGGERLASGPVEQIVCLSVLATSESAPPVALTKGLLAAALEGSDKTTLPAWACVAGTGGPEGASPQQPLALVFHSRAGGNRIRMTGLRRWLRVAGAQLGDKLTWTLQEGRLQVQLSRSAAAAAPGGEDEAAARAEGGGAEGGEDEPMAVAASGEEQGGGGSGGDGSSSSSSSSGGGDSSDSEDGSSSAAADSDGAVGAEDAAAAPAAKQGGDGSTLMGVTASSLSRGDFILPITLVRGPLREAMYGKPHTRVTLVSLDEQGPGGPSSHVGEAQRWTVNLRLNAAARSYAFSGLKGWLQAREAAVGDCLGITVLSAAPGDVQLGIRLIRESRRRDSSRPGSGRPGGSSAGGNEARAGRAADAAVDDRSLGAQPAAECETAPTPALGGVGAVAEVADGPAPMDLDSTERGAAQPRRPEGGGGGGECNGTLSIPPSALRRHELHVPKDVVEGPLGAALVALFSGPDVCSAALRLQVEGVGAGAGAGAPGSGAGGGAGAGAGAGPDAGAGAGAGAGAAGSKADVERGVPGVQGGIGEAGRVLEAEVRRPRRSNDDQRLELRGLNAWLAESGAEPGVHEVVLTRSEGGAWRVRLQRAPAGGAHRAAAARARLARADGGRHSGGGGLSDSDESTFGSEASSPSATSSGSWGGASDGDADSLAEDCSGGRAGLAAAGSGGEMLGSEPGRHSAAGSPPTRATQVVYTAGLQRTDFALTVPVARLAAQGLRFDGGGRAALTVVATGDGAGMPDRRLELKARRYKTSKSELRHKVFGLRDWLQECGAEEGDELVWERAPGGQGGLTYTGLERDIYTLPLSLVRGALRDHVLGKDEAALELHFADMPGPPQQVLVRRRDGRHSFKGLLPWLLERGAQVGDSVRLEAVPGGLGLSVSLLPVERGPGLSAAGGAGAAGGAAADAAAGPEPRPEPGPGPSDGRAERTGTDPGEAGEPAGGGAPVAVGGGAAAAPVGSPAGPGPEPRPTPPPRTPAAGSPSSGEALPSPEVEAEEGQAEPTPGLASGLESGSLQQAQMGPAPPLQHAAADARPVGARPAAAGSVPRQEAPGLAAAGEPPGPSGAGGEGAGTAAPGAVYSDTTTVPHGLGPGPSATGAGIAAPAAATVPPRGKQDPLWPAPSLSAAHLQGCALSRDAVPPPALQPGELRLCGLTFHPELAPGVRKDMEAWEAGLAEQLAAEGFTRGLADASPEERQSTVLDPSALAGIEPCVVTADLSDLLGLSEGDYDVPLPEHAPQLGPGSLAPGPDEGRGGAGLFAAAALRKGAVLGVMGGYVMPKVEARRYRDQGWKSLPSDAVAELAARSGQDNPWRAWKLLTASLQMPFPGSPDGWELSMLGYGSLAALINDPRREPWMRGNGAGDAPAQDASCAVVPVSVRGLTLPVVVALRDIQPGEQLLRDYGADWWTAFKGAWGMAQHKGLSASAILHPRQELDALSESQ</sequence>
<evidence type="ECO:0008006" key="4">
    <source>
        <dbReference type="Google" id="ProtNLM"/>
    </source>
</evidence>
<accession>A0A835Y3V8</accession>
<gene>
    <name evidence="2" type="ORF">HYH03_006426</name>
</gene>
<feature type="region of interest" description="Disordered" evidence="1">
    <location>
        <begin position="272"/>
        <end position="314"/>
    </location>
</feature>
<proteinExistence type="predicted"/>
<dbReference type="SUPFAM" id="SSF82199">
    <property type="entry name" value="SET domain"/>
    <property type="match status" value="1"/>
</dbReference>
<feature type="compositionally biased region" description="Basic and acidic residues" evidence="1">
    <location>
        <begin position="791"/>
        <end position="800"/>
    </location>
</feature>
<feature type="compositionally biased region" description="Gly residues" evidence="1">
    <location>
        <begin position="277"/>
        <end position="286"/>
    </location>
</feature>
<feature type="compositionally biased region" description="Low complexity" evidence="1">
    <location>
        <begin position="1056"/>
        <end position="1069"/>
    </location>
</feature>
<feature type="compositionally biased region" description="Low complexity" evidence="1">
    <location>
        <begin position="80"/>
        <end position="104"/>
    </location>
</feature>
<dbReference type="Gene3D" id="2.170.270.10">
    <property type="entry name" value="SET domain"/>
    <property type="match status" value="1"/>
</dbReference>
<feature type="region of interest" description="Disordered" evidence="1">
    <location>
        <begin position="414"/>
        <end position="459"/>
    </location>
</feature>
<feature type="region of interest" description="Disordered" evidence="1">
    <location>
        <begin position="582"/>
        <end position="678"/>
    </location>
</feature>
<keyword evidence="3" id="KW-1185">Reference proteome</keyword>
<feature type="compositionally biased region" description="Pro residues" evidence="1">
    <location>
        <begin position="1430"/>
        <end position="1443"/>
    </location>
</feature>